<evidence type="ECO:0000256" key="4">
    <source>
        <dbReference type="ARBA" id="ARBA00023002"/>
    </source>
</evidence>
<accession>W9YVY4</accession>
<dbReference type="InterPro" id="IPR016166">
    <property type="entry name" value="FAD-bd_PCMH"/>
</dbReference>
<reference evidence="7" key="1">
    <citation type="submission" date="2012-04" db="EMBL/GenBank/DDBJ databases">
        <title>The Genome Sequence of Fusarium oxysporum melonis.</title>
        <authorList>
            <consortium name="The Broad Institute Genome Sequencing Platform"/>
            <person name="Ma L.-J."/>
            <person name="Gale L.R."/>
            <person name="Schwartz D.C."/>
            <person name="Zhou S."/>
            <person name="Corby-Kistler H."/>
            <person name="Young S.K."/>
            <person name="Zeng Q."/>
            <person name="Gargeya S."/>
            <person name="Fitzgerald M."/>
            <person name="Haas B."/>
            <person name="Abouelleil A."/>
            <person name="Alvarado L."/>
            <person name="Arachchi H.M."/>
            <person name="Berlin A."/>
            <person name="Brown A."/>
            <person name="Chapman S.B."/>
            <person name="Chen Z."/>
            <person name="Dunbar C."/>
            <person name="Freedman E."/>
            <person name="Gearin G."/>
            <person name="Goldberg J."/>
            <person name="Griggs A."/>
            <person name="Gujja S."/>
            <person name="Heiman D."/>
            <person name="Howarth C."/>
            <person name="Larson L."/>
            <person name="Lui A."/>
            <person name="MacDonald P.J.P."/>
            <person name="Montmayeur A."/>
            <person name="Murphy C."/>
            <person name="Neiman D."/>
            <person name="Pearson M."/>
            <person name="Priest M."/>
            <person name="Roberts A."/>
            <person name="Saif S."/>
            <person name="Shea T."/>
            <person name="Shenoy N."/>
            <person name="Sisk P."/>
            <person name="Stolte C."/>
            <person name="Sykes S."/>
            <person name="Wortman J."/>
            <person name="Nusbaum C."/>
            <person name="Birren B."/>
        </authorList>
    </citation>
    <scope>NUCLEOTIDE SEQUENCE</scope>
    <source>
        <strain evidence="7">26406</strain>
    </source>
</reference>
<evidence type="ECO:0000256" key="1">
    <source>
        <dbReference type="ARBA" id="ARBA00005466"/>
    </source>
</evidence>
<evidence type="ECO:0000256" key="2">
    <source>
        <dbReference type="ARBA" id="ARBA00022630"/>
    </source>
</evidence>
<evidence type="ECO:0000256" key="3">
    <source>
        <dbReference type="ARBA" id="ARBA00022827"/>
    </source>
</evidence>
<gene>
    <name evidence="7" type="ORF">FOMG_19510</name>
</gene>
<dbReference type="InterPro" id="IPR006094">
    <property type="entry name" value="Oxid_FAD_bind_N"/>
</dbReference>
<dbReference type="Pfam" id="PF01565">
    <property type="entry name" value="FAD_binding_4"/>
    <property type="match status" value="1"/>
</dbReference>
<dbReference type="HOGENOM" id="CLU_018354_1_2_1"/>
<comment type="similarity">
    <text evidence="1">Belongs to the oxygen-dependent FAD-linked oxidoreductase family.</text>
</comment>
<evidence type="ECO:0000313" key="7">
    <source>
        <dbReference type="EMBL" id="EXK23729.1"/>
    </source>
</evidence>
<dbReference type="VEuPathDB" id="FungiDB:FOMG_19510"/>
<dbReference type="PROSITE" id="PS51387">
    <property type="entry name" value="FAD_PCMH"/>
    <property type="match status" value="1"/>
</dbReference>
<dbReference type="SUPFAM" id="SSF56176">
    <property type="entry name" value="FAD-binding/transporter-associated domain-like"/>
    <property type="match status" value="1"/>
</dbReference>
<feature type="chain" id="PRO_5004933074" description="FAD-binding PCMH-type domain-containing protein" evidence="5">
    <location>
        <begin position="19"/>
        <end position="501"/>
    </location>
</feature>
<dbReference type="GO" id="GO:0071949">
    <property type="term" value="F:FAD binding"/>
    <property type="evidence" value="ECO:0007669"/>
    <property type="project" value="InterPro"/>
</dbReference>
<sequence>MRLSSSITPALLIGLTSASGHTPPQGCQEVCATLSEEFPSQVLLRNQSEYDSAKHSFWSTIQGTVSPTCFFKPEIPEEVSRAVVLTRSGNCRFAVKSGGHASFEASTIEDGLVIDLTKLNRVVVSKDRRTAIIEPGGTWSVVYHALQEYNLTVPGGRQFGVGVGGLALGGGISWLSNLLGWTCDNILEYEIVLADGRIVKANPKSHKDLFWALRGGGSNFGIVTKFKFVTHEQGKLWNGNLLFNATQNLTVNAAFAKWGNSLAPTDPKSGGIVVWDAHADAPPTGIAVLFHADTFAENTHPEVFNEFYDVDRIEALEANAFHGDIAEGFVVPGSVTRTSFWTTSWVLDTELTQQVFEFWNKESKSIASFATQQQLQIQIVTRSQMNFMRTNGGNPTGLADLSQPIGFINLIMRWEKAEDDDAVYRVQQRIQDRIDAAAKQKGLYSTFQYLNYASQFQDPFAGYGTVNKQRLLTIAKKYDPQGVFQTLANSGFKLTKDPQSL</sequence>
<dbReference type="OrthoDB" id="2151789at2759"/>
<dbReference type="InterPro" id="IPR036318">
    <property type="entry name" value="FAD-bd_PCMH-like_sf"/>
</dbReference>
<dbReference type="InterPro" id="IPR016169">
    <property type="entry name" value="FAD-bd_PCMH_sub2"/>
</dbReference>
<keyword evidence="3" id="KW-0274">FAD</keyword>
<feature type="signal peptide" evidence="5">
    <location>
        <begin position="1"/>
        <end position="18"/>
    </location>
</feature>
<dbReference type="InterPro" id="IPR050416">
    <property type="entry name" value="FAD-linked_Oxidoreductase"/>
</dbReference>
<keyword evidence="2" id="KW-0285">Flavoprotein</keyword>
<dbReference type="AlphaFoldDB" id="W9YVY4"/>
<dbReference type="Gene3D" id="3.30.465.10">
    <property type="match status" value="1"/>
</dbReference>
<keyword evidence="5" id="KW-0732">Signal</keyword>
<name>W9YVY4_FUSOX</name>
<reference evidence="7" key="2">
    <citation type="submission" date="2014-02" db="EMBL/GenBank/DDBJ databases">
        <title>Annotation of the Genome Sequence of Fusarium oxysporum f. sp. melonis 26406.</title>
        <authorList>
            <consortium name="The Broad Institute Genomics Platform"/>
            <person name="Ma L.-J."/>
            <person name="Corby-Kistler H."/>
            <person name="Broz K."/>
            <person name="Gale L.R."/>
            <person name="Jonkers W."/>
            <person name="O'Donnell K."/>
            <person name="Ploetz R."/>
            <person name="Steinberg C."/>
            <person name="Schwartz D.C."/>
            <person name="VanEtten H."/>
            <person name="Zhou S."/>
            <person name="Young S.K."/>
            <person name="Zeng Q."/>
            <person name="Gargeya S."/>
            <person name="Fitzgerald M."/>
            <person name="Abouelleil A."/>
            <person name="Alvarado L."/>
            <person name="Chapman S.B."/>
            <person name="Gainer-Dewar J."/>
            <person name="Goldberg J."/>
            <person name="Griggs A."/>
            <person name="Gujja S."/>
            <person name="Hansen M."/>
            <person name="Howarth C."/>
            <person name="Imamovic A."/>
            <person name="Ireland A."/>
            <person name="Larimer J."/>
            <person name="McCowan C."/>
            <person name="Murphy C."/>
            <person name="Pearson M."/>
            <person name="Poon T.W."/>
            <person name="Priest M."/>
            <person name="Roberts A."/>
            <person name="Saif S."/>
            <person name="Shea T."/>
            <person name="Sykes S."/>
            <person name="Wortman J."/>
            <person name="Nusbaum C."/>
            <person name="Birren B."/>
        </authorList>
    </citation>
    <scope>NUCLEOTIDE SEQUENCE</scope>
    <source>
        <strain evidence="7">26406</strain>
    </source>
</reference>
<organism evidence="7">
    <name type="scientific">Fusarium oxysporum f. sp. melonis 26406</name>
    <dbReference type="NCBI Taxonomy" id="1089452"/>
    <lineage>
        <taxon>Eukaryota</taxon>
        <taxon>Fungi</taxon>
        <taxon>Dikarya</taxon>
        <taxon>Ascomycota</taxon>
        <taxon>Pezizomycotina</taxon>
        <taxon>Sordariomycetes</taxon>
        <taxon>Hypocreomycetidae</taxon>
        <taxon>Hypocreales</taxon>
        <taxon>Nectriaceae</taxon>
        <taxon>Fusarium</taxon>
        <taxon>Fusarium oxysporum species complex</taxon>
    </lineage>
</organism>
<dbReference type="PANTHER" id="PTHR42973:SF34">
    <property type="entry name" value="FAD BINDING DOMAIN PROTEIN (AFU_ORTHOLOGUE AFUA_3G02770)"/>
    <property type="match status" value="1"/>
</dbReference>
<dbReference type="EMBL" id="KI980600">
    <property type="protein sequence ID" value="EXK23729.1"/>
    <property type="molecule type" value="Genomic_DNA"/>
</dbReference>
<dbReference type="GO" id="GO:0016491">
    <property type="term" value="F:oxidoreductase activity"/>
    <property type="evidence" value="ECO:0007669"/>
    <property type="project" value="UniProtKB-KW"/>
</dbReference>
<protein>
    <recommendedName>
        <fullName evidence="6">FAD-binding PCMH-type domain-containing protein</fullName>
    </recommendedName>
</protein>
<evidence type="ECO:0000259" key="6">
    <source>
        <dbReference type="PROSITE" id="PS51387"/>
    </source>
</evidence>
<keyword evidence="4" id="KW-0560">Oxidoreductase</keyword>
<dbReference type="PANTHER" id="PTHR42973">
    <property type="entry name" value="BINDING OXIDOREDUCTASE, PUTATIVE (AFU_ORTHOLOGUE AFUA_1G17690)-RELATED"/>
    <property type="match status" value="1"/>
</dbReference>
<feature type="domain" description="FAD-binding PCMH-type" evidence="6">
    <location>
        <begin position="63"/>
        <end position="233"/>
    </location>
</feature>
<proteinExistence type="inferred from homology"/>
<dbReference type="Proteomes" id="UP000030703">
    <property type="component" value="Unassembled WGS sequence"/>
</dbReference>
<evidence type="ECO:0000256" key="5">
    <source>
        <dbReference type="SAM" id="SignalP"/>
    </source>
</evidence>